<reference evidence="1" key="1">
    <citation type="submission" date="2020-01" db="EMBL/GenBank/DDBJ databases">
        <title>Genome sequence of Kobresia littledalei, the first chromosome-level genome in the family Cyperaceae.</title>
        <authorList>
            <person name="Qu G."/>
        </authorList>
    </citation>
    <scope>NUCLEOTIDE SEQUENCE</scope>
    <source>
        <strain evidence="1">C.B.Clarke</strain>
        <tissue evidence="1">Leaf</tissue>
    </source>
</reference>
<name>A0A833RCK2_9POAL</name>
<organism evidence="1 2">
    <name type="scientific">Carex littledalei</name>
    <dbReference type="NCBI Taxonomy" id="544730"/>
    <lineage>
        <taxon>Eukaryota</taxon>
        <taxon>Viridiplantae</taxon>
        <taxon>Streptophyta</taxon>
        <taxon>Embryophyta</taxon>
        <taxon>Tracheophyta</taxon>
        <taxon>Spermatophyta</taxon>
        <taxon>Magnoliopsida</taxon>
        <taxon>Liliopsida</taxon>
        <taxon>Poales</taxon>
        <taxon>Cyperaceae</taxon>
        <taxon>Cyperoideae</taxon>
        <taxon>Cariceae</taxon>
        <taxon>Carex</taxon>
        <taxon>Carex subgen. Euthyceras</taxon>
    </lineage>
</organism>
<evidence type="ECO:0000313" key="2">
    <source>
        <dbReference type="Proteomes" id="UP000623129"/>
    </source>
</evidence>
<dbReference type="Proteomes" id="UP000623129">
    <property type="component" value="Unassembled WGS sequence"/>
</dbReference>
<gene>
    <name evidence="1" type="ORF">FCM35_KLT19337</name>
</gene>
<comment type="caution">
    <text evidence="1">The sequence shown here is derived from an EMBL/GenBank/DDBJ whole genome shotgun (WGS) entry which is preliminary data.</text>
</comment>
<keyword evidence="2" id="KW-1185">Reference proteome</keyword>
<accession>A0A833RCK2</accession>
<evidence type="ECO:0000313" key="1">
    <source>
        <dbReference type="EMBL" id="KAF3336751.1"/>
    </source>
</evidence>
<dbReference type="EMBL" id="SWLB01000007">
    <property type="protein sequence ID" value="KAF3336751.1"/>
    <property type="molecule type" value="Genomic_DNA"/>
</dbReference>
<dbReference type="OrthoDB" id="411145at2759"/>
<protein>
    <submittedName>
        <fullName evidence="1">Uncharacterized protein</fullName>
    </submittedName>
</protein>
<proteinExistence type="predicted"/>
<sequence length="150" mass="17023">MMKRASLLSLPVRPLLQSLQALLLQRLSRPQIRKQEAIAQEIQRTNSRLCCDWEPSFRSLYGSTCYLATRLSAHFADWRIRRGRNCASKRGAEKLDTEFNNIVVDAILDVVSNKIDGEDENFNIDDVLRAIDSGGKDASSLSNSQQHILY</sequence>
<dbReference type="AlphaFoldDB" id="A0A833RCK2"/>